<gene>
    <name evidence="9" type="ORF">AVDCRST_MAG56-795</name>
</gene>
<dbReference type="InterPro" id="IPR011990">
    <property type="entry name" value="TPR-like_helical_dom_sf"/>
</dbReference>
<dbReference type="Pfam" id="PF07980">
    <property type="entry name" value="SusD_RagB"/>
    <property type="match status" value="1"/>
</dbReference>
<evidence type="ECO:0000256" key="2">
    <source>
        <dbReference type="ARBA" id="ARBA00006275"/>
    </source>
</evidence>
<evidence type="ECO:0000256" key="5">
    <source>
        <dbReference type="ARBA" id="ARBA00023237"/>
    </source>
</evidence>
<name>A0A6J4HP52_9SPHI</name>
<keyword evidence="3 6" id="KW-0732">Signal</keyword>
<proteinExistence type="inferred from homology"/>
<evidence type="ECO:0000259" key="8">
    <source>
        <dbReference type="Pfam" id="PF14322"/>
    </source>
</evidence>
<sequence>MKKPVLYTCLAGLLTLANACALEETPYSSIYTNQFFKTAQDAESALLAVYGSVGDLYAGPAPLMVSDFSADQVYPRPVVGRDTYTLFSYDPNYTAAKSFGRVNESPQHIWSTCYAGIEKANWVIARVPDVGMDAARRDQVVAEAQFLRAFFYWMVAKNFGDAVLKTTPSISEAEAIVAKATRAELYGQIYSDLEGAAGLPSYSATVEKGRPAKEVALALHAKAALYNEDWATALAKAQAVIGSGKYALLDDVRDVYIAAREDVARQENLWAFESESTNPGRTSQIMGLYGPRNSDSPAYGKETYGSIFMYPSFYDSFDPADKRLLLLDTSYVNARGQVIRQKDITPITPRGILVKKFQDPNSVGAAHASNIPILRLADVYLVAAEAEARLNGPSALAYGYVNSVRRRAGLPDLAAGLGPGAFVEAVLRERAWELFAEGDRWYDLTRTNKFLSVVPAAVNDVFKARSPQARHRYFPIPQDEINANQKIEQNPEWQ</sequence>
<feature type="chain" id="PRO_5027122730" evidence="6">
    <location>
        <begin position="22"/>
        <end position="494"/>
    </location>
</feature>
<feature type="signal peptide" evidence="6">
    <location>
        <begin position="1"/>
        <end position="21"/>
    </location>
</feature>
<comment type="similarity">
    <text evidence="2">Belongs to the SusD family.</text>
</comment>
<comment type="subcellular location">
    <subcellularLocation>
        <location evidence="1">Cell outer membrane</location>
    </subcellularLocation>
</comment>
<evidence type="ECO:0000256" key="4">
    <source>
        <dbReference type="ARBA" id="ARBA00023136"/>
    </source>
</evidence>
<protein>
    <submittedName>
        <fullName evidence="9">Cell surface glycan-binding lipoprotein, utilization system for glycans and polysaccharides (PUL), SusD family</fullName>
    </submittedName>
</protein>
<feature type="domain" description="RagB/SusD" evidence="7">
    <location>
        <begin position="347"/>
        <end position="493"/>
    </location>
</feature>
<reference evidence="9" key="1">
    <citation type="submission" date="2020-02" db="EMBL/GenBank/DDBJ databases">
        <authorList>
            <person name="Meier V. D."/>
        </authorList>
    </citation>
    <scope>NUCLEOTIDE SEQUENCE</scope>
    <source>
        <strain evidence="9">AVDCRST_MAG56</strain>
    </source>
</reference>
<evidence type="ECO:0000256" key="3">
    <source>
        <dbReference type="ARBA" id="ARBA00022729"/>
    </source>
</evidence>
<dbReference type="InterPro" id="IPR033985">
    <property type="entry name" value="SusD-like_N"/>
</dbReference>
<keyword evidence="5" id="KW-0998">Cell outer membrane</keyword>
<evidence type="ECO:0000259" key="7">
    <source>
        <dbReference type="Pfam" id="PF07980"/>
    </source>
</evidence>
<dbReference type="EMBL" id="CADCTQ010000072">
    <property type="protein sequence ID" value="CAA9228040.1"/>
    <property type="molecule type" value="Genomic_DNA"/>
</dbReference>
<organism evidence="9">
    <name type="scientific">uncultured Cytophagales bacterium</name>
    <dbReference type="NCBI Taxonomy" id="158755"/>
    <lineage>
        <taxon>Bacteria</taxon>
        <taxon>Pseudomonadati</taxon>
        <taxon>Bacteroidota</taxon>
        <taxon>Sphingobacteriia</taxon>
        <taxon>Sphingobacteriales</taxon>
        <taxon>environmental samples</taxon>
    </lineage>
</organism>
<keyword evidence="9" id="KW-0449">Lipoprotein</keyword>
<dbReference type="Pfam" id="PF14322">
    <property type="entry name" value="SusD-like_3"/>
    <property type="match status" value="1"/>
</dbReference>
<dbReference type="Gene3D" id="1.25.40.390">
    <property type="match status" value="1"/>
</dbReference>
<dbReference type="InterPro" id="IPR012944">
    <property type="entry name" value="SusD_RagB_dom"/>
</dbReference>
<evidence type="ECO:0000256" key="1">
    <source>
        <dbReference type="ARBA" id="ARBA00004442"/>
    </source>
</evidence>
<feature type="domain" description="SusD-like N-terminal" evidence="8">
    <location>
        <begin position="71"/>
        <end position="223"/>
    </location>
</feature>
<evidence type="ECO:0000313" key="9">
    <source>
        <dbReference type="EMBL" id="CAA9228040.1"/>
    </source>
</evidence>
<dbReference type="SUPFAM" id="SSF48452">
    <property type="entry name" value="TPR-like"/>
    <property type="match status" value="1"/>
</dbReference>
<evidence type="ECO:0000256" key="6">
    <source>
        <dbReference type="SAM" id="SignalP"/>
    </source>
</evidence>
<dbReference type="AlphaFoldDB" id="A0A6J4HP52"/>
<keyword evidence="4" id="KW-0472">Membrane</keyword>
<dbReference type="GO" id="GO:0009279">
    <property type="term" value="C:cell outer membrane"/>
    <property type="evidence" value="ECO:0007669"/>
    <property type="project" value="UniProtKB-SubCell"/>
</dbReference>
<accession>A0A6J4HP52</accession>